<gene>
    <name evidence="5" type="ORF">HNR19_001270</name>
</gene>
<evidence type="ECO:0000256" key="1">
    <source>
        <dbReference type="ARBA" id="ARBA00023015"/>
    </source>
</evidence>
<dbReference type="Pfam" id="PF01638">
    <property type="entry name" value="HxlR"/>
    <property type="match status" value="1"/>
</dbReference>
<evidence type="ECO:0000256" key="2">
    <source>
        <dbReference type="ARBA" id="ARBA00023125"/>
    </source>
</evidence>
<dbReference type="PANTHER" id="PTHR33204:SF37">
    <property type="entry name" value="HTH-TYPE TRANSCRIPTIONAL REGULATOR YODB"/>
    <property type="match status" value="1"/>
</dbReference>
<sequence length="111" mass="11545">MPSDDCVPFGADCHVRLGAGLISHTWDPVVLATLRGGAAPRRDLLRSIGGISDKSLHESLVRLIDAGLVSRVADSGSTYDLTPLGTSFATGPLLALARWAEEHAVDLVGAA</sequence>
<dbReference type="InterPro" id="IPR002577">
    <property type="entry name" value="HTH_HxlR"/>
</dbReference>
<dbReference type="EMBL" id="JACCFP010000001">
    <property type="protein sequence ID" value="NYJ00572.1"/>
    <property type="molecule type" value="Genomic_DNA"/>
</dbReference>
<dbReference type="AlphaFoldDB" id="A0A853C1H5"/>
<keyword evidence="2 5" id="KW-0238">DNA-binding</keyword>
<protein>
    <submittedName>
        <fullName evidence="5">DNA-binding HxlR family transcriptional regulator</fullName>
    </submittedName>
</protein>
<dbReference type="PANTHER" id="PTHR33204">
    <property type="entry name" value="TRANSCRIPTIONAL REGULATOR, MARR FAMILY"/>
    <property type="match status" value="1"/>
</dbReference>
<comment type="caution">
    <text evidence="5">The sequence shown here is derived from an EMBL/GenBank/DDBJ whole genome shotgun (WGS) entry which is preliminary data.</text>
</comment>
<evidence type="ECO:0000259" key="4">
    <source>
        <dbReference type="Pfam" id="PF01638"/>
    </source>
</evidence>
<organism evidence="5 6">
    <name type="scientific">Nocardioides thalensis</name>
    <dbReference type="NCBI Taxonomy" id="1914755"/>
    <lineage>
        <taxon>Bacteria</taxon>
        <taxon>Bacillati</taxon>
        <taxon>Actinomycetota</taxon>
        <taxon>Actinomycetes</taxon>
        <taxon>Propionibacteriales</taxon>
        <taxon>Nocardioidaceae</taxon>
        <taxon>Nocardioides</taxon>
    </lineage>
</organism>
<reference evidence="5 6" key="1">
    <citation type="submission" date="2020-07" db="EMBL/GenBank/DDBJ databases">
        <title>Sequencing the genomes of 1000 actinobacteria strains.</title>
        <authorList>
            <person name="Klenk H.-P."/>
        </authorList>
    </citation>
    <scope>NUCLEOTIDE SEQUENCE [LARGE SCALE GENOMIC DNA]</scope>
    <source>
        <strain evidence="5 6">DSM 103833</strain>
    </source>
</reference>
<name>A0A853C1H5_9ACTN</name>
<feature type="domain" description="HTH hxlR-type" evidence="4">
    <location>
        <begin position="21"/>
        <end position="103"/>
    </location>
</feature>
<dbReference type="InterPro" id="IPR036390">
    <property type="entry name" value="WH_DNA-bd_sf"/>
</dbReference>
<accession>A0A853C1H5</accession>
<keyword evidence="1" id="KW-0805">Transcription regulation</keyword>
<dbReference type="Proteomes" id="UP000530424">
    <property type="component" value="Unassembled WGS sequence"/>
</dbReference>
<dbReference type="Gene3D" id="1.10.10.10">
    <property type="entry name" value="Winged helix-like DNA-binding domain superfamily/Winged helix DNA-binding domain"/>
    <property type="match status" value="1"/>
</dbReference>
<evidence type="ECO:0000313" key="6">
    <source>
        <dbReference type="Proteomes" id="UP000530424"/>
    </source>
</evidence>
<dbReference type="RefSeq" id="WP_343047080.1">
    <property type="nucleotide sequence ID" value="NZ_JACCFP010000001.1"/>
</dbReference>
<dbReference type="InterPro" id="IPR036388">
    <property type="entry name" value="WH-like_DNA-bd_sf"/>
</dbReference>
<evidence type="ECO:0000313" key="5">
    <source>
        <dbReference type="EMBL" id="NYJ00572.1"/>
    </source>
</evidence>
<keyword evidence="6" id="KW-1185">Reference proteome</keyword>
<keyword evidence="3" id="KW-0804">Transcription</keyword>
<dbReference type="GO" id="GO:0003677">
    <property type="term" value="F:DNA binding"/>
    <property type="evidence" value="ECO:0007669"/>
    <property type="project" value="UniProtKB-KW"/>
</dbReference>
<dbReference type="SUPFAM" id="SSF46785">
    <property type="entry name" value="Winged helix' DNA-binding domain"/>
    <property type="match status" value="1"/>
</dbReference>
<evidence type="ECO:0000256" key="3">
    <source>
        <dbReference type="ARBA" id="ARBA00023163"/>
    </source>
</evidence>
<proteinExistence type="predicted"/>